<evidence type="ECO:0000259" key="5">
    <source>
        <dbReference type="Pfam" id="PF12766"/>
    </source>
</evidence>
<dbReference type="EMBL" id="JAUKUC010000001">
    <property type="protein sequence ID" value="MDO1511787.1"/>
    <property type="molecule type" value="Genomic_DNA"/>
</dbReference>
<keyword evidence="3" id="KW-0288">FMN</keyword>
<accession>A0ABT8RV52</accession>
<name>A0ABT8RV52_9FLAO</name>
<dbReference type="SUPFAM" id="SSF50475">
    <property type="entry name" value="FMN-binding split barrel"/>
    <property type="match status" value="1"/>
</dbReference>
<dbReference type="RefSeq" id="WP_304435013.1">
    <property type="nucleotide sequence ID" value="NZ_JAUKUC010000001.1"/>
</dbReference>
<dbReference type="InterPro" id="IPR012349">
    <property type="entry name" value="Split_barrel_FMN-bd"/>
</dbReference>
<proteinExistence type="predicted"/>
<evidence type="ECO:0000256" key="4">
    <source>
        <dbReference type="ARBA" id="ARBA00023002"/>
    </source>
</evidence>
<comment type="cofactor">
    <cofactor evidence="1">
        <name>FMN</name>
        <dbReference type="ChEBI" id="CHEBI:58210"/>
    </cofactor>
</comment>
<organism evidence="7 8">
    <name type="scientific">Maribacter confluentis</name>
    <dbReference type="NCBI Taxonomy" id="1656093"/>
    <lineage>
        <taxon>Bacteria</taxon>
        <taxon>Pseudomonadati</taxon>
        <taxon>Bacteroidota</taxon>
        <taxon>Flavobacteriia</taxon>
        <taxon>Flavobacteriales</taxon>
        <taxon>Flavobacteriaceae</taxon>
        <taxon>Maribacter</taxon>
    </lineage>
</organism>
<dbReference type="PANTHER" id="PTHR10851">
    <property type="entry name" value="PYRIDOXINE-5-PHOSPHATE OXIDASE"/>
    <property type="match status" value="1"/>
</dbReference>
<dbReference type="Pfam" id="PF12766">
    <property type="entry name" value="Pyridox_oxase_2"/>
    <property type="match status" value="1"/>
</dbReference>
<keyword evidence="8" id="KW-1185">Reference proteome</keyword>
<evidence type="ECO:0000256" key="2">
    <source>
        <dbReference type="ARBA" id="ARBA00022630"/>
    </source>
</evidence>
<dbReference type="Gene3D" id="2.30.110.10">
    <property type="entry name" value="Electron Transport, Fmn-binding Protein, Chain A"/>
    <property type="match status" value="1"/>
</dbReference>
<keyword evidence="4" id="KW-0560">Oxidoreductase</keyword>
<dbReference type="Proteomes" id="UP001168579">
    <property type="component" value="Unassembled WGS sequence"/>
</dbReference>
<reference evidence="7" key="2">
    <citation type="submission" date="2023-06" db="EMBL/GenBank/DDBJ databases">
        <authorList>
            <person name="Lucena T."/>
            <person name="Sun Q."/>
        </authorList>
    </citation>
    <scope>NUCLEOTIDE SEQUENCE</scope>
    <source>
        <strain evidence="7">CECT 8869</strain>
    </source>
</reference>
<dbReference type="InterPro" id="IPR024624">
    <property type="entry name" value="Pyridox_Oxase_Alr4036_FMN-bd"/>
</dbReference>
<evidence type="ECO:0000256" key="3">
    <source>
        <dbReference type="ARBA" id="ARBA00022643"/>
    </source>
</evidence>
<evidence type="ECO:0000256" key="1">
    <source>
        <dbReference type="ARBA" id="ARBA00001917"/>
    </source>
</evidence>
<keyword evidence="2" id="KW-0285">Flavoprotein</keyword>
<protein>
    <submittedName>
        <fullName evidence="7">Pyridoxamine 5'-phosphate oxidase family protein</fullName>
    </submittedName>
</protein>
<dbReference type="InterPro" id="IPR000659">
    <property type="entry name" value="Pyridox_Oxase"/>
</dbReference>
<evidence type="ECO:0000313" key="8">
    <source>
        <dbReference type="Proteomes" id="UP001168579"/>
    </source>
</evidence>
<evidence type="ECO:0000313" key="6">
    <source>
        <dbReference type="EMBL" id="MDO1511787.1"/>
    </source>
</evidence>
<gene>
    <name evidence="6" type="ORF">Q2T41_03800</name>
    <name evidence="7" type="ORF">Q2T41_19335</name>
</gene>
<dbReference type="EMBL" id="JAUKUC010000002">
    <property type="protein sequence ID" value="MDO1514806.1"/>
    <property type="molecule type" value="Genomic_DNA"/>
</dbReference>
<feature type="domain" description="Pyridoxamine 5'-phosphate oxidase Alr4036 family FMN-binding" evidence="5">
    <location>
        <begin position="18"/>
        <end position="96"/>
    </location>
</feature>
<sequence length="181" mass="21155">MSDVFFEEMRNEIFNGVNEHGHPFRTISLATVGHNAIPRLCTVVLREVTNDLKLTFYTDSRSQKISNLMLNDQIGLLMYHPHKLLQIKVEGQAHIVKDVERLKDTWNNIQPNSRRDYITQHSPSSKITNPSTIEYLNDGHYFTMIDVVPQKIEFLKLKRPHHIRIAFEKKQDTWSSTFLVP</sequence>
<dbReference type="PANTHER" id="PTHR10851:SF3">
    <property type="entry name" value="PYRIDOXINE_PYRIDOXAMINE 5'-PHOSPHATE OXIDASE 2"/>
    <property type="match status" value="1"/>
</dbReference>
<comment type="caution">
    <text evidence="7">The sequence shown here is derived from an EMBL/GenBank/DDBJ whole genome shotgun (WGS) entry which is preliminary data.</text>
</comment>
<evidence type="ECO:0000313" key="7">
    <source>
        <dbReference type="EMBL" id="MDO1514806.1"/>
    </source>
</evidence>
<reference evidence="7" key="1">
    <citation type="journal article" date="2014" name="Int. J. Syst. Evol. Microbiol.">
        <title>Complete genome of a new Firmicutes species belonging to the dominant human colonic microbiota ('Ruminococcus bicirculans') reveals two chromosomes and a selective capacity to utilize plant glucans.</title>
        <authorList>
            <consortium name="NISC Comparative Sequencing Program"/>
            <person name="Wegmann U."/>
            <person name="Louis P."/>
            <person name="Goesmann A."/>
            <person name="Henrissat B."/>
            <person name="Duncan S.H."/>
            <person name="Flint H.J."/>
        </authorList>
    </citation>
    <scope>NUCLEOTIDE SEQUENCE</scope>
    <source>
        <strain evidence="7">CECT 8869</strain>
    </source>
</reference>